<organism evidence="1 2">
    <name type="scientific">Paraburkholderia kirstenboschensis</name>
    <dbReference type="NCBI Taxonomy" id="1245436"/>
    <lineage>
        <taxon>Bacteria</taxon>
        <taxon>Pseudomonadati</taxon>
        <taxon>Pseudomonadota</taxon>
        <taxon>Betaproteobacteria</taxon>
        <taxon>Burkholderiales</taxon>
        <taxon>Burkholderiaceae</taxon>
        <taxon>Paraburkholderia</taxon>
    </lineage>
</organism>
<dbReference type="NCBIfam" id="NF047558">
    <property type="entry name" value="TPR_END_plus"/>
    <property type="match status" value="1"/>
</dbReference>
<evidence type="ECO:0000313" key="2">
    <source>
        <dbReference type="Proteomes" id="UP001302652"/>
    </source>
</evidence>
<keyword evidence="2" id="KW-1185">Reference proteome</keyword>
<name>A0ABZ0EP34_9BURK</name>
<dbReference type="EMBL" id="CP136513">
    <property type="protein sequence ID" value="WOD18958.1"/>
    <property type="molecule type" value="Genomic_DNA"/>
</dbReference>
<sequence length="236" mass="24743">MKSRAIVTGMMCGTLLAACSEQEGPSIVGHWKAERATVFSAQLPVGPDIVISEQAIRVPGTDGTIALSGITKKSGEAVLEMPYGVGLSFYFDGADRVHLNAPLLGKIYYRRVLDAVPTQVAVTGAVPTVPAPPPAIAVPPASSAPQRPAPAAQSANVIDVAATTDAAPNVATSTSTSPEFAHAVLAARQGDQDLAIDRLRDAFQHGFKNIDELDATPEFAALRSDVRFQALVARYR</sequence>
<reference evidence="1 2" key="1">
    <citation type="submission" date="2023-10" db="EMBL/GenBank/DDBJ databases">
        <title>Surface-active antibiotics is a multifunctional adaptation for post-fire microbes.</title>
        <authorList>
            <person name="Liu M.D."/>
            <person name="Du Y."/>
            <person name="Koupaei S.K."/>
            <person name="Kim N.R."/>
            <person name="Zhang W."/>
            <person name="Traxler M.F."/>
        </authorList>
    </citation>
    <scope>NUCLEOTIDE SEQUENCE [LARGE SCALE GENOMIC DNA]</scope>
    <source>
        <strain evidence="1 2">F3</strain>
    </source>
</reference>
<evidence type="ECO:0000313" key="1">
    <source>
        <dbReference type="EMBL" id="WOD18958.1"/>
    </source>
</evidence>
<proteinExistence type="predicted"/>
<dbReference type="Proteomes" id="UP001302652">
    <property type="component" value="Chromosome 1"/>
</dbReference>
<evidence type="ECO:0008006" key="3">
    <source>
        <dbReference type="Google" id="ProtNLM"/>
    </source>
</evidence>
<dbReference type="RefSeq" id="WP_317021158.1">
    <property type="nucleotide sequence ID" value="NZ_CP136513.1"/>
</dbReference>
<gene>
    <name evidence="1" type="ORF">RW095_40505</name>
</gene>
<dbReference type="PROSITE" id="PS51257">
    <property type="entry name" value="PROKAR_LIPOPROTEIN"/>
    <property type="match status" value="1"/>
</dbReference>
<accession>A0ABZ0EP34</accession>
<protein>
    <recommendedName>
        <fullName evidence="3">Lipoprotein</fullName>
    </recommendedName>
</protein>